<dbReference type="SUPFAM" id="SSF111126">
    <property type="entry name" value="Ligand-binding domain in the NO signalling and Golgi transport"/>
    <property type="match status" value="1"/>
</dbReference>
<dbReference type="OrthoDB" id="941624at2759"/>
<dbReference type="AlphaFoldDB" id="A0A5J4YZJ1"/>
<dbReference type="PANTHER" id="PTHR12817:SF0">
    <property type="entry name" value="GEO08327P1"/>
    <property type="match status" value="1"/>
</dbReference>
<dbReference type="InterPro" id="IPR024096">
    <property type="entry name" value="NO_sig/Golgi_transp_ligand-bd"/>
</dbReference>
<dbReference type="CDD" id="cd14944">
    <property type="entry name" value="TRAPPC6A_Trs33"/>
    <property type="match status" value="1"/>
</dbReference>
<dbReference type="InterPro" id="IPR037992">
    <property type="entry name" value="TRAPPC6/Trs33"/>
</dbReference>
<protein>
    <submittedName>
        <fullName evidence="2">Trafficking protein particle complex subunit 6B</fullName>
    </submittedName>
</protein>
<comment type="caution">
    <text evidence="2">The sequence shown here is derived from an EMBL/GenBank/DDBJ whole genome shotgun (WGS) entry which is preliminary data.</text>
</comment>
<gene>
    <name evidence="2" type="ORF">FVE85_0788</name>
</gene>
<dbReference type="InterPro" id="IPR007194">
    <property type="entry name" value="TRAPP_component"/>
</dbReference>
<proteinExistence type="inferred from homology"/>
<name>A0A5J4YZJ1_PORPP</name>
<reference evidence="3" key="1">
    <citation type="journal article" date="2019" name="Nat. Commun.">
        <title>Expansion of phycobilisome linker gene families in mesophilic red algae.</title>
        <authorList>
            <person name="Lee J."/>
            <person name="Kim D."/>
            <person name="Bhattacharya D."/>
            <person name="Yoon H.S."/>
        </authorList>
    </citation>
    <scope>NUCLEOTIDE SEQUENCE [LARGE SCALE GENOMIC DNA]</scope>
    <source>
        <strain evidence="3">CCMP 1328</strain>
    </source>
</reference>
<dbReference type="GO" id="GO:0005802">
    <property type="term" value="C:trans-Golgi network"/>
    <property type="evidence" value="ECO:0007669"/>
    <property type="project" value="TreeGrafter"/>
</dbReference>
<dbReference type="EMBL" id="VRMN01000002">
    <property type="protein sequence ID" value="KAA8497059.1"/>
    <property type="molecule type" value="Genomic_DNA"/>
</dbReference>
<accession>A0A5J4YZJ1</accession>
<evidence type="ECO:0000313" key="2">
    <source>
        <dbReference type="EMBL" id="KAA8497059.1"/>
    </source>
</evidence>
<sequence length="214" mass="23710">MASPKVGGGAGMSGGVSAAAPLVVGGLGSKREVLASGIQLFLIEHVEYFLRGRDASPGSITRKWNDSVAVRDPEEKRRNEFDNKLRLELNGFEIGQRLIERLAVDKDMLDSELDIVKFICRELWEASFSKQVDVLRTNRKGLYVLQDSNFKWLASLSKNRDGDTRSLEDYAVFPCGLVCGALHKLGMKCQVTADIKALPRVEFFVQMVVEASNT</sequence>
<organism evidence="2 3">
    <name type="scientific">Porphyridium purpureum</name>
    <name type="common">Red alga</name>
    <name type="synonym">Porphyridium cruentum</name>
    <dbReference type="NCBI Taxonomy" id="35688"/>
    <lineage>
        <taxon>Eukaryota</taxon>
        <taxon>Rhodophyta</taxon>
        <taxon>Bangiophyceae</taxon>
        <taxon>Porphyridiales</taxon>
        <taxon>Porphyridiaceae</taxon>
        <taxon>Porphyridium</taxon>
    </lineage>
</organism>
<dbReference type="Gene3D" id="3.30.1380.20">
    <property type="entry name" value="Trafficking protein particle complex subunit 3"/>
    <property type="match status" value="1"/>
</dbReference>
<dbReference type="GO" id="GO:0005801">
    <property type="term" value="C:cis-Golgi network"/>
    <property type="evidence" value="ECO:0007669"/>
    <property type="project" value="TreeGrafter"/>
</dbReference>
<dbReference type="GO" id="GO:0030008">
    <property type="term" value="C:TRAPP complex"/>
    <property type="evidence" value="ECO:0007669"/>
    <property type="project" value="TreeGrafter"/>
</dbReference>
<evidence type="ECO:0000313" key="3">
    <source>
        <dbReference type="Proteomes" id="UP000324585"/>
    </source>
</evidence>
<comment type="similarity">
    <text evidence="1">Belongs to the TRAPP small subunits family. BET3 subfamily.</text>
</comment>
<dbReference type="PANTHER" id="PTHR12817">
    <property type="entry name" value="TRAFFICKING PROTEIN PARTICLE COMPLEX SUBUNIT 6B"/>
    <property type="match status" value="1"/>
</dbReference>
<keyword evidence="3" id="KW-1185">Reference proteome</keyword>
<dbReference type="Pfam" id="PF04051">
    <property type="entry name" value="TRAPP"/>
    <property type="match status" value="1"/>
</dbReference>
<dbReference type="Proteomes" id="UP000324585">
    <property type="component" value="Unassembled WGS sequence"/>
</dbReference>
<dbReference type="GO" id="GO:0006888">
    <property type="term" value="P:endoplasmic reticulum to Golgi vesicle-mediated transport"/>
    <property type="evidence" value="ECO:0007669"/>
    <property type="project" value="TreeGrafter"/>
</dbReference>
<evidence type="ECO:0000256" key="1">
    <source>
        <dbReference type="ARBA" id="ARBA00006218"/>
    </source>
</evidence>